<feature type="chain" id="PRO_5015345352" description="Secreted protein" evidence="1">
    <location>
        <begin position="20"/>
        <end position="184"/>
    </location>
</feature>
<gene>
    <name evidence="2" type="ORF">C7S20_11855</name>
</gene>
<evidence type="ECO:0000256" key="1">
    <source>
        <dbReference type="SAM" id="SignalP"/>
    </source>
</evidence>
<feature type="signal peptide" evidence="1">
    <location>
        <begin position="1"/>
        <end position="19"/>
    </location>
</feature>
<keyword evidence="1" id="KW-0732">Signal</keyword>
<organism evidence="2 3">
    <name type="scientific">Christiangramia fulva</name>
    <dbReference type="NCBI Taxonomy" id="2126553"/>
    <lineage>
        <taxon>Bacteria</taxon>
        <taxon>Pseudomonadati</taxon>
        <taxon>Bacteroidota</taxon>
        <taxon>Flavobacteriia</taxon>
        <taxon>Flavobacteriales</taxon>
        <taxon>Flavobacteriaceae</taxon>
        <taxon>Christiangramia</taxon>
    </lineage>
</organism>
<proteinExistence type="predicted"/>
<evidence type="ECO:0000313" key="3">
    <source>
        <dbReference type="Proteomes" id="UP000241507"/>
    </source>
</evidence>
<dbReference type="Proteomes" id="UP000241507">
    <property type="component" value="Chromosome"/>
</dbReference>
<dbReference type="KEGG" id="grs:C7S20_11855"/>
<keyword evidence="3" id="KW-1185">Reference proteome</keyword>
<protein>
    <recommendedName>
        <fullName evidence="4">Secreted protein</fullName>
    </recommendedName>
</protein>
<evidence type="ECO:0008006" key="4">
    <source>
        <dbReference type="Google" id="ProtNLM"/>
    </source>
</evidence>
<name>A0A2R3Z6J9_9FLAO</name>
<accession>A0A2R3Z6J9</accession>
<reference evidence="3" key="1">
    <citation type="submission" date="2018-03" db="EMBL/GenBank/DDBJ databases">
        <title>Gramella fulva sp. nov., isolated from a dry surface of tidal flat.</title>
        <authorList>
            <person name="Hwang S.H."/>
            <person name="Hwang W.M."/>
            <person name="Kang K."/>
            <person name="Ahn T.-Y."/>
        </authorList>
    </citation>
    <scope>NUCLEOTIDE SEQUENCE [LARGE SCALE GENOMIC DNA]</scope>
    <source>
        <strain evidence="3">SH35</strain>
    </source>
</reference>
<dbReference type="EMBL" id="CP028136">
    <property type="protein sequence ID" value="AVR45889.1"/>
    <property type="molecule type" value="Genomic_DNA"/>
</dbReference>
<dbReference type="AlphaFoldDB" id="A0A2R3Z6J9"/>
<sequence length="184" mass="21022">MKSVIFSLLLLVAATFTQAQEITQLDEAEVGFASLNTKITRVGNTFSYKVKETYTGEFIQDPIAFMKANFDIQNFIEENEGEDYDTYLVSFSCSKGSLHANFNKEGDLVNTSQKFINILLPHEIRQEVYRNNIGWTVTKNKYVASGNGDRLEKEKYRIKLEKDGQKKIVKLDPMEIRKTNVASN</sequence>
<dbReference type="OrthoDB" id="668160at2"/>
<dbReference type="RefSeq" id="WP_107012664.1">
    <property type="nucleotide sequence ID" value="NZ_CP028136.1"/>
</dbReference>
<evidence type="ECO:0000313" key="2">
    <source>
        <dbReference type="EMBL" id="AVR45889.1"/>
    </source>
</evidence>